<dbReference type="InterPro" id="IPR025388">
    <property type="entry name" value="Alginate_export_dom"/>
</dbReference>
<evidence type="ECO:0000313" key="2">
    <source>
        <dbReference type="EMBL" id="MFD2186659.1"/>
    </source>
</evidence>
<comment type="caution">
    <text evidence="2">The sequence shown here is derived from an EMBL/GenBank/DDBJ whole genome shotgun (WGS) entry which is preliminary data.</text>
</comment>
<feature type="domain" description="Alginate export" evidence="1">
    <location>
        <begin position="72"/>
        <end position="444"/>
    </location>
</feature>
<dbReference type="Pfam" id="PF13372">
    <property type="entry name" value="Alginate_exp"/>
    <property type="match status" value="1"/>
</dbReference>
<dbReference type="RefSeq" id="WP_378319648.1">
    <property type="nucleotide sequence ID" value="NZ_JBHUHY010000004.1"/>
</dbReference>
<evidence type="ECO:0000313" key="3">
    <source>
        <dbReference type="Proteomes" id="UP001597344"/>
    </source>
</evidence>
<dbReference type="EMBL" id="JBHUHY010000004">
    <property type="protein sequence ID" value="MFD2186659.1"/>
    <property type="molecule type" value="Genomic_DNA"/>
</dbReference>
<organism evidence="2 3">
    <name type="scientific">Aquimarina celericrescens</name>
    <dbReference type="NCBI Taxonomy" id="1964542"/>
    <lineage>
        <taxon>Bacteria</taxon>
        <taxon>Pseudomonadati</taxon>
        <taxon>Bacteroidota</taxon>
        <taxon>Flavobacteriia</taxon>
        <taxon>Flavobacteriales</taxon>
        <taxon>Flavobacteriaceae</taxon>
        <taxon>Aquimarina</taxon>
    </lineage>
</organism>
<accession>A0ABW5AUJ2</accession>
<gene>
    <name evidence="2" type="ORF">ACFSJT_07625</name>
</gene>
<sequence>MKQKGLKIVYVISSLLYLQTALVYGQGGKSPFLKEAPSYNYFHHRNDYSYLKDSIVRKDWSDNLKKLAKGKLALGGDLRLAYESFKREGWSRQSGDIYNLNRISLFGDYRSKKFRFYLELNHASQIGRPNGSRFIDDDYLSVFQSFIDYNFPFSKKNDITFRFGRQALDFGTGLMVAVQGGPNNRRTHDGLSSIINIGKSESTLFISRPVFFEEGFLDNNLLNDDELLWGTYTSLSLTKKSIFDFYYFGHYGDYPSLSGMSNQTRHSIGLRYNINTSHWNIDLETTYQFGNAKDANISGYQFGNIITYQFSNLPLRPILGHKFLYVSGDGDIADDRIGTFQAPFQKIFVGAGLPAGGNYITFQPAVTLNLTDKLKVLTDYQFIFRANRNEAVYGPYRSLLFTAQETESTYIGNQLNMELHFLMNRHWSFFIKYAPFFNRELLQNIGAVDGMQYFRMYSTFFF</sequence>
<dbReference type="Proteomes" id="UP001597344">
    <property type="component" value="Unassembled WGS sequence"/>
</dbReference>
<protein>
    <submittedName>
        <fullName evidence="2">Alginate export family protein</fullName>
    </submittedName>
</protein>
<keyword evidence="3" id="KW-1185">Reference proteome</keyword>
<evidence type="ECO:0000259" key="1">
    <source>
        <dbReference type="Pfam" id="PF13372"/>
    </source>
</evidence>
<reference evidence="3" key="1">
    <citation type="journal article" date="2019" name="Int. J. Syst. Evol. Microbiol.">
        <title>The Global Catalogue of Microorganisms (GCM) 10K type strain sequencing project: providing services to taxonomists for standard genome sequencing and annotation.</title>
        <authorList>
            <consortium name="The Broad Institute Genomics Platform"/>
            <consortium name="The Broad Institute Genome Sequencing Center for Infectious Disease"/>
            <person name="Wu L."/>
            <person name="Ma J."/>
        </authorList>
    </citation>
    <scope>NUCLEOTIDE SEQUENCE [LARGE SCALE GENOMIC DNA]</scope>
    <source>
        <strain evidence="3">DT92</strain>
    </source>
</reference>
<proteinExistence type="predicted"/>
<name>A0ABW5AUJ2_9FLAO</name>